<dbReference type="InterPro" id="IPR015912">
    <property type="entry name" value="Phosphofructokinase_CS"/>
</dbReference>
<gene>
    <name evidence="16" type="ORF">ElyMa_002538400</name>
</gene>
<comment type="cofactor">
    <cofactor evidence="1">
        <name>Mg(2+)</name>
        <dbReference type="ChEBI" id="CHEBI:18420"/>
    </cofactor>
</comment>
<name>A0AAV4GX61_9GAST</name>
<dbReference type="InterPro" id="IPR035966">
    <property type="entry name" value="PKF_sf"/>
</dbReference>
<evidence type="ECO:0000259" key="15">
    <source>
        <dbReference type="Pfam" id="PF00365"/>
    </source>
</evidence>
<dbReference type="Gene3D" id="3.40.50.460">
    <property type="entry name" value="Phosphofructokinase domain"/>
    <property type="match status" value="1"/>
</dbReference>
<keyword evidence="6" id="KW-0021">Allosteric enzyme</keyword>
<evidence type="ECO:0000256" key="14">
    <source>
        <dbReference type="ARBA" id="ARBA00048070"/>
    </source>
</evidence>
<evidence type="ECO:0000256" key="5">
    <source>
        <dbReference type="ARBA" id="ARBA00022490"/>
    </source>
</evidence>
<evidence type="ECO:0000256" key="3">
    <source>
        <dbReference type="ARBA" id="ARBA00004679"/>
    </source>
</evidence>
<dbReference type="GO" id="GO:0005945">
    <property type="term" value="C:6-phosphofructokinase complex"/>
    <property type="evidence" value="ECO:0007669"/>
    <property type="project" value="TreeGrafter"/>
</dbReference>
<keyword evidence="17" id="KW-1185">Reference proteome</keyword>
<dbReference type="GO" id="GO:0005524">
    <property type="term" value="F:ATP binding"/>
    <property type="evidence" value="ECO:0007669"/>
    <property type="project" value="UniProtKB-KW"/>
</dbReference>
<evidence type="ECO:0000256" key="1">
    <source>
        <dbReference type="ARBA" id="ARBA00001946"/>
    </source>
</evidence>
<evidence type="ECO:0000256" key="8">
    <source>
        <dbReference type="ARBA" id="ARBA00022723"/>
    </source>
</evidence>
<feature type="domain" description="Phosphofructokinase" evidence="15">
    <location>
        <begin position="1"/>
        <end position="116"/>
    </location>
</feature>
<evidence type="ECO:0000256" key="10">
    <source>
        <dbReference type="ARBA" id="ARBA00022777"/>
    </source>
</evidence>
<dbReference type="InterPro" id="IPR022953">
    <property type="entry name" value="ATP_PFK"/>
</dbReference>
<dbReference type="GO" id="GO:0030388">
    <property type="term" value="P:fructose 1,6-bisphosphate metabolic process"/>
    <property type="evidence" value="ECO:0007669"/>
    <property type="project" value="TreeGrafter"/>
</dbReference>
<dbReference type="GO" id="GO:0048029">
    <property type="term" value="F:monosaccharide binding"/>
    <property type="evidence" value="ECO:0007669"/>
    <property type="project" value="TreeGrafter"/>
</dbReference>
<dbReference type="AlphaFoldDB" id="A0AAV4GX61"/>
<evidence type="ECO:0000256" key="12">
    <source>
        <dbReference type="ARBA" id="ARBA00022842"/>
    </source>
</evidence>
<evidence type="ECO:0000313" key="16">
    <source>
        <dbReference type="EMBL" id="GFR89235.1"/>
    </source>
</evidence>
<dbReference type="SUPFAM" id="SSF53784">
    <property type="entry name" value="Phosphofructokinase"/>
    <property type="match status" value="1"/>
</dbReference>
<dbReference type="GO" id="GO:0016208">
    <property type="term" value="F:AMP binding"/>
    <property type="evidence" value="ECO:0007669"/>
    <property type="project" value="TreeGrafter"/>
</dbReference>
<dbReference type="GO" id="GO:0070095">
    <property type="term" value="F:fructose-6-phosphate binding"/>
    <property type="evidence" value="ECO:0007669"/>
    <property type="project" value="TreeGrafter"/>
</dbReference>
<organism evidence="16 17">
    <name type="scientific">Elysia marginata</name>
    <dbReference type="NCBI Taxonomy" id="1093978"/>
    <lineage>
        <taxon>Eukaryota</taxon>
        <taxon>Metazoa</taxon>
        <taxon>Spiralia</taxon>
        <taxon>Lophotrochozoa</taxon>
        <taxon>Mollusca</taxon>
        <taxon>Gastropoda</taxon>
        <taxon>Heterobranchia</taxon>
        <taxon>Euthyneura</taxon>
        <taxon>Panpulmonata</taxon>
        <taxon>Sacoglossa</taxon>
        <taxon>Placobranchoidea</taxon>
        <taxon>Plakobranchidae</taxon>
        <taxon>Elysia</taxon>
    </lineage>
</organism>
<dbReference type="PANTHER" id="PTHR13697:SF4">
    <property type="entry name" value="ATP-DEPENDENT 6-PHOSPHOFRUCTOKINASE"/>
    <property type="match status" value="1"/>
</dbReference>
<dbReference type="GO" id="GO:0006002">
    <property type="term" value="P:fructose 6-phosphate metabolic process"/>
    <property type="evidence" value="ECO:0007669"/>
    <property type="project" value="InterPro"/>
</dbReference>
<keyword evidence="5" id="KW-0963">Cytoplasm</keyword>
<dbReference type="PROSITE" id="PS00433">
    <property type="entry name" value="PHOSPHOFRUCTOKINASE"/>
    <property type="match status" value="1"/>
</dbReference>
<proteinExistence type="predicted"/>
<reference evidence="16 17" key="1">
    <citation type="journal article" date="2021" name="Elife">
        <title>Chloroplast acquisition without the gene transfer in kleptoplastic sea slugs, Plakobranchus ocellatus.</title>
        <authorList>
            <person name="Maeda T."/>
            <person name="Takahashi S."/>
            <person name="Yoshida T."/>
            <person name="Shimamura S."/>
            <person name="Takaki Y."/>
            <person name="Nagai Y."/>
            <person name="Toyoda A."/>
            <person name="Suzuki Y."/>
            <person name="Arimoto A."/>
            <person name="Ishii H."/>
            <person name="Satoh N."/>
            <person name="Nishiyama T."/>
            <person name="Hasebe M."/>
            <person name="Maruyama T."/>
            <person name="Minagawa J."/>
            <person name="Obokata J."/>
            <person name="Shigenobu S."/>
        </authorList>
    </citation>
    <scope>NUCLEOTIDE SEQUENCE [LARGE SCALE GENOMIC DNA]</scope>
</reference>
<dbReference type="GO" id="GO:0003872">
    <property type="term" value="F:6-phosphofructokinase activity"/>
    <property type="evidence" value="ECO:0007669"/>
    <property type="project" value="UniProtKB-EC"/>
</dbReference>
<sequence length="207" mass="23622">MGGYCGYLATLAGLASGADAAYIYEEKFGVNDLKQDVEHLKDKILSANVQRGLILRNEKANHNYSTDFITRLFAEEGYPTFTTRMNVLGHMQQGGYPSPFDRNYGTKMAAKGVEWLAEMVEKYLDPTGVVRTGNDDTIVLLGMMKRHLTFTPVEELKEETNFDKRIPKDQWWLKLRPLLRILAKHTVVAYEMESELVNIDEEDDDSF</sequence>
<accession>A0AAV4GX61</accession>
<evidence type="ECO:0000256" key="7">
    <source>
        <dbReference type="ARBA" id="ARBA00022679"/>
    </source>
</evidence>
<evidence type="ECO:0000313" key="17">
    <source>
        <dbReference type="Proteomes" id="UP000762676"/>
    </source>
</evidence>
<evidence type="ECO:0000256" key="13">
    <source>
        <dbReference type="ARBA" id="ARBA00023152"/>
    </source>
</evidence>
<dbReference type="PANTHER" id="PTHR13697">
    <property type="entry name" value="PHOSPHOFRUCTOKINASE"/>
    <property type="match status" value="1"/>
</dbReference>
<dbReference type="InterPro" id="IPR000023">
    <property type="entry name" value="Phosphofructokinase_dom"/>
</dbReference>
<keyword evidence="12" id="KW-0460">Magnesium</keyword>
<comment type="caution">
    <text evidence="16">The sequence shown here is derived from an EMBL/GenBank/DDBJ whole genome shotgun (WGS) entry which is preliminary data.</text>
</comment>
<dbReference type="EMBL" id="BMAT01005214">
    <property type="protein sequence ID" value="GFR89235.1"/>
    <property type="molecule type" value="Genomic_DNA"/>
</dbReference>
<dbReference type="Pfam" id="PF00365">
    <property type="entry name" value="PFK"/>
    <property type="match status" value="1"/>
</dbReference>
<keyword evidence="7" id="KW-0808">Transferase</keyword>
<keyword evidence="13" id="KW-0324">Glycolysis</keyword>
<protein>
    <recommendedName>
        <fullName evidence="4">6-phosphofructokinase</fullName>
        <ecNumber evidence="4">2.7.1.11</ecNumber>
    </recommendedName>
</protein>
<dbReference type="PRINTS" id="PR00476">
    <property type="entry name" value="PHFRCTKINASE"/>
</dbReference>
<dbReference type="Proteomes" id="UP000762676">
    <property type="component" value="Unassembled WGS sequence"/>
</dbReference>
<dbReference type="EC" id="2.7.1.11" evidence="4"/>
<comment type="catalytic activity">
    <reaction evidence="14">
        <text>beta-D-fructose 6-phosphate + ATP = beta-D-fructose 1,6-bisphosphate + ADP + H(+)</text>
        <dbReference type="Rhea" id="RHEA:16109"/>
        <dbReference type="ChEBI" id="CHEBI:15378"/>
        <dbReference type="ChEBI" id="CHEBI:30616"/>
        <dbReference type="ChEBI" id="CHEBI:32966"/>
        <dbReference type="ChEBI" id="CHEBI:57634"/>
        <dbReference type="ChEBI" id="CHEBI:456216"/>
        <dbReference type="EC" id="2.7.1.11"/>
    </reaction>
</comment>
<keyword evidence="8" id="KW-0479">Metal-binding</keyword>
<comment type="pathway">
    <text evidence="3">Carbohydrate degradation; glycolysis; D-glyceraldehyde 3-phosphate and glycerone phosphate from D-glucose: step 3/4.</text>
</comment>
<keyword evidence="11" id="KW-0067">ATP-binding</keyword>
<evidence type="ECO:0000256" key="6">
    <source>
        <dbReference type="ARBA" id="ARBA00022533"/>
    </source>
</evidence>
<dbReference type="GO" id="GO:0046872">
    <property type="term" value="F:metal ion binding"/>
    <property type="evidence" value="ECO:0007669"/>
    <property type="project" value="UniProtKB-KW"/>
</dbReference>
<comment type="subcellular location">
    <subcellularLocation>
        <location evidence="2">Cytoplasm</location>
    </subcellularLocation>
</comment>
<keyword evidence="10" id="KW-0418">Kinase</keyword>
<evidence type="ECO:0000256" key="9">
    <source>
        <dbReference type="ARBA" id="ARBA00022741"/>
    </source>
</evidence>
<evidence type="ECO:0000256" key="11">
    <source>
        <dbReference type="ARBA" id="ARBA00022840"/>
    </source>
</evidence>
<dbReference type="GO" id="GO:0042802">
    <property type="term" value="F:identical protein binding"/>
    <property type="evidence" value="ECO:0007669"/>
    <property type="project" value="TreeGrafter"/>
</dbReference>
<evidence type="ECO:0000256" key="2">
    <source>
        <dbReference type="ARBA" id="ARBA00004496"/>
    </source>
</evidence>
<evidence type="ECO:0000256" key="4">
    <source>
        <dbReference type="ARBA" id="ARBA00012055"/>
    </source>
</evidence>
<dbReference type="GO" id="GO:0061621">
    <property type="term" value="P:canonical glycolysis"/>
    <property type="evidence" value="ECO:0007669"/>
    <property type="project" value="TreeGrafter"/>
</dbReference>
<keyword evidence="9" id="KW-0547">Nucleotide-binding</keyword>